<protein>
    <recommendedName>
        <fullName evidence="6">Pentacotripeptide-repeat region of PRORP domain-containing protein</fullName>
    </recommendedName>
</protein>
<dbReference type="STRING" id="4537.A0A0E0KZK5"/>
<evidence type="ECO:0000313" key="4">
    <source>
        <dbReference type="EnsemblPlants" id="OPUNC05G06020.1"/>
    </source>
</evidence>
<reference evidence="4" key="1">
    <citation type="submission" date="2015-04" db="UniProtKB">
        <authorList>
            <consortium name="EnsemblPlants"/>
        </authorList>
    </citation>
    <scope>IDENTIFICATION</scope>
</reference>
<dbReference type="EnsemblPlants" id="OPUNC05G06020.1">
    <property type="protein sequence ID" value="OPUNC05G06020.1"/>
    <property type="gene ID" value="OPUNC05G06020"/>
</dbReference>
<proteinExistence type="predicted"/>
<dbReference type="Proteomes" id="UP000026962">
    <property type="component" value="Chromosome 5"/>
</dbReference>
<feature type="repeat" description="PPR" evidence="3">
    <location>
        <begin position="146"/>
        <end position="176"/>
    </location>
</feature>
<dbReference type="Pfam" id="PF12854">
    <property type="entry name" value="PPR_1"/>
    <property type="match status" value="3"/>
</dbReference>
<evidence type="ECO:0000256" key="3">
    <source>
        <dbReference type="PROSITE-ProRule" id="PRU00708"/>
    </source>
</evidence>
<dbReference type="InterPro" id="IPR002885">
    <property type="entry name" value="PPR_rpt"/>
</dbReference>
<evidence type="ECO:0000313" key="5">
    <source>
        <dbReference type="Proteomes" id="UP000026962"/>
    </source>
</evidence>
<dbReference type="PANTHER" id="PTHR47942">
    <property type="entry name" value="TETRATRICOPEPTIDE REPEAT (TPR)-LIKE SUPERFAMILY PROTEIN-RELATED"/>
    <property type="match status" value="1"/>
</dbReference>
<dbReference type="Gene3D" id="1.25.40.10">
    <property type="entry name" value="Tetratricopeptide repeat domain"/>
    <property type="match status" value="3"/>
</dbReference>
<dbReference type="AlphaFoldDB" id="A0A0E0KZK5"/>
<name>A0A0E0KZK5_ORYPU</name>
<dbReference type="Gramene" id="OPUNC05G06020.1">
    <property type="protein sequence ID" value="OPUNC05G06020.1"/>
    <property type="gene ID" value="OPUNC05G06020"/>
</dbReference>
<sequence>MPPPRRCLVKAAAAADAVSHNTLVAGYCRDGRLADAERVLDAANVVTYTALIDGYCRSGRLDDALRLIASMPVAPDAYTYSIVLKGLCIAKKWEEAEELMAEMIRNRCPPNEVTFATQIRSFCQNGLLDRAVQLLDQMPRYGCTPDVVIYSTHVNGFSEQGHVDEALELLNTMLCKPNTVCYNAALKALCIAERWEDIGGLMVRKGCLPNEATFSMLISSLCQNNLVDSAVEVLEQMEKYGCEPDTVNYNIIIN</sequence>
<dbReference type="eggNOG" id="KOG4197">
    <property type="taxonomic scope" value="Eukaryota"/>
</dbReference>
<accession>A0A0E0KZK5</accession>
<evidence type="ECO:0000256" key="2">
    <source>
        <dbReference type="ARBA" id="ARBA00022946"/>
    </source>
</evidence>
<feature type="repeat" description="PPR" evidence="3">
    <location>
        <begin position="210"/>
        <end position="244"/>
    </location>
</feature>
<dbReference type="Pfam" id="PF13041">
    <property type="entry name" value="PPR_2"/>
    <property type="match status" value="2"/>
</dbReference>
<evidence type="ECO:0000256" key="1">
    <source>
        <dbReference type="ARBA" id="ARBA00022737"/>
    </source>
</evidence>
<dbReference type="HOGENOM" id="CLU_002706_49_0_1"/>
<evidence type="ECO:0008006" key="6">
    <source>
        <dbReference type="Google" id="ProtNLM"/>
    </source>
</evidence>
<dbReference type="NCBIfam" id="TIGR00756">
    <property type="entry name" value="PPR"/>
    <property type="match status" value="6"/>
</dbReference>
<keyword evidence="2" id="KW-0809">Transit peptide</keyword>
<dbReference type="PANTHER" id="PTHR47942:SF99">
    <property type="entry name" value="PENTACOTRIPEPTIDE-REPEAT REGION OF PRORP DOMAIN-CONTAINING PROTEIN"/>
    <property type="match status" value="1"/>
</dbReference>
<dbReference type="InterPro" id="IPR011990">
    <property type="entry name" value="TPR-like_helical_dom_sf"/>
</dbReference>
<reference evidence="4" key="2">
    <citation type="submission" date="2018-05" db="EMBL/GenBank/DDBJ databases">
        <title>OpunRS2 (Oryza punctata Reference Sequence Version 2).</title>
        <authorList>
            <person name="Zhang J."/>
            <person name="Kudrna D."/>
            <person name="Lee S."/>
            <person name="Talag J."/>
            <person name="Welchert J."/>
            <person name="Wing R.A."/>
        </authorList>
    </citation>
    <scope>NUCLEOTIDE SEQUENCE [LARGE SCALE GENOMIC DNA]</scope>
</reference>
<dbReference type="OMA" id="EMEANRM"/>
<feature type="repeat" description="PPR" evidence="3">
    <location>
        <begin position="111"/>
        <end position="145"/>
    </location>
</feature>
<organism evidence="4">
    <name type="scientific">Oryza punctata</name>
    <name type="common">Red rice</name>
    <dbReference type="NCBI Taxonomy" id="4537"/>
    <lineage>
        <taxon>Eukaryota</taxon>
        <taxon>Viridiplantae</taxon>
        <taxon>Streptophyta</taxon>
        <taxon>Embryophyta</taxon>
        <taxon>Tracheophyta</taxon>
        <taxon>Spermatophyta</taxon>
        <taxon>Magnoliopsida</taxon>
        <taxon>Liliopsida</taxon>
        <taxon>Poales</taxon>
        <taxon>Poaceae</taxon>
        <taxon>BOP clade</taxon>
        <taxon>Oryzoideae</taxon>
        <taxon>Oryzeae</taxon>
        <taxon>Oryzinae</taxon>
        <taxon>Oryza</taxon>
    </lineage>
</organism>
<feature type="repeat" description="PPR" evidence="3">
    <location>
        <begin position="44"/>
        <end position="74"/>
    </location>
</feature>
<feature type="repeat" description="PPR" evidence="3">
    <location>
        <begin position="76"/>
        <end position="110"/>
    </location>
</feature>
<keyword evidence="1" id="KW-0677">Repeat</keyword>
<keyword evidence="5" id="KW-1185">Reference proteome</keyword>
<dbReference type="InterPro" id="IPR051222">
    <property type="entry name" value="PPR/CCM1_RNA-binding"/>
</dbReference>
<dbReference type="PROSITE" id="PS51375">
    <property type="entry name" value="PPR"/>
    <property type="match status" value="5"/>
</dbReference>